<keyword evidence="1" id="KW-0732">Signal</keyword>
<accession>A0AAD7AV61</accession>
<dbReference type="AlphaFoldDB" id="A0AAD7AV61"/>
<comment type="caution">
    <text evidence="2">The sequence shown here is derived from an EMBL/GenBank/DDBJ whole genome shotgun (WGS) entry which is preliminary data.</text>
</comment>
<dbReference type="EMBL" id="JARIHO010000001">
    <property type="protein sequence ID" value="KAJ7368626.1"/>
    <property type="molecule type" value="Genomic_DNA"/>
</dbReference>
<proteinExistence type="predicted"/>
<gene>
    <name evidence="2" type="ORF">DFH08DRAFT_796511</name>
</gene>
<feature type="signal peptide" evidence="1">
    <location>
        <begin position="1"/>
        <end position="27"/>
    </location>
</feature>
<evidence type="ECO:0000256" key="1">
    <source>
        <dbReference type="SAM" id="SignalP"/>
    </source>
</evidence>
<keyword evidence="3" id="KW-1185">Reference proteome</keyword>
<evidence type="ECO:0000313" key="2">
    <source>
        <dbReference type="EMBL" id="KAJ7368626.1"/>
    </source>
</evidence>
<reference evidence="2" key="1">
    <citation type="submission" date="2023-03" db="EMBL/GenBank/DDBJ databases">
        <title>Massive genome expansion in bonnet fungi (Mycena s.s.) driven by repeated elements and novel gene families across ecological guilds.</title>
        <authorList>
            <consortium name="Lawrence Berkeley National Laboratory"/>
            <person name="Harder C.B."/>
            <person name="Miyauchi S."/>
            <person name="Viragh M."/>
            <person name="Kuo A."/>
            <person name="Thoen E."/>
            <person name="Andreopoulos B."/>
            <person name="Lu D."/>
            <person name="Skrede I."/>
            <person name="Drula E."/>
            <person name="Henrissat B."/>
            <person name="Morin E."/>
            <person name="Kohler A."/>
            <person name="Barry K."/>
            <person name="LaButti K."/>
            <person name="Morin E."/>
            <person name="Salamov A."/>
            <person name="Lipzen A."/>
            <person name="Mereny Z."/>
            <person name="Hegedus B."/>
            <person name="Baldrian P."/>
            <person name="Stursova M."/>
            <person name="Weitz H."/>
            <person name="Taylor A."/>
            <person name="Grigoriev I.V."/>
            <person name="Nagy L.G."/>
            <person name="Martin F."/>
            <person name="Kauserud H."/>
        </authorList>
    </citation>
    <scope>NUCLEOTIDE SEQUENCE</scope>
    <source>
        <strain evidence="2">CBHHK002</strain>
    </source>
</reference>
<dbReference type="Proteomes" id="UP001218218">
    <property type="component" value="Unassembled WGS sequence"/>
</dbReference>
<protein>
    <submittedName>
        <fullName evidence="2">Uncharacterized protein</fullName>
    </submittedName>
</protein>
<feature type="chain" id="PRO_5042102183" evidence="1">
    <location>
        <begin position="28"/>
        <end position="277"/>
    </location>
</feature>
<evidence type="ECO:0000313" key="3">
    <source>
        <dbReference type="Proteomes" id="UP001218218"/>
    </source>
</evidence>
<name>A0AAD7AV61_9AGAR</name>
<sequence length="277" mass="30108">MSLESARLAQGCYWLRTLALLELPAAASPQQQGRAGADHIIPTSCKSHGGYMRRRFQNQGQPLVCHGVMVSEQGGVGANCSMGAWVKGCHMQPIYVMQGGCCCAHQYYGGCHPPCHGGVIASSERLMLAVYTGTSKIEGRPATGRWRAEWGRVGWGGVGWVQTVAWVHGVKGHWMQPTHVVQGIGRRHDGTIASKTGRPHALSASLLAHVPCEKLQTICKAQSRTPQTVCGLKWAQCSSKAAHRRAQMQGSAVELWAIEWGSTVLGWLIEKYKMTHC</sequence>
<organism evidence="2 3">
    <name type="scientific">Mycena albidolilacea</name>
    <dbReference type="NCBI Taxonomy" id="1033008"/>
    <lineage>
        <taxon>Eukaryota</taxon>
        <taxon>Fungi</taxon>
        <taxon>Dikarya</taxon>
        <taxon>Basidiomycota</taxon>
        <taxon>Agaricomycotina</taxon>
        <taxon>Agaricomycetes</taxon>
        <taxon>Agaricomycetidae</taxon>
        <taxon>Agaricales</taxon>
        <taxon>Marasmiineae</taxon>
        <taxon>Mycenaceae</taxon>
        <taxon>Mycena</taxon>
    </lineage>
</organism>